<comment type="similarity">
    <text evidence="1">Belongs to the transposase 11 family.</text>
</comment>
<evidence type="ECO:0000313" key="7">
    <source>
        <dbReference type="Proteomes" id="UP000001299"/>
    </source>
</evidence>
<dbReference type="KEGG" id="bpb:bpr_II361"/>
<sequence>MGVDNTKPDIRELLNIVISDVSGRITEYCEHPGRDFTRTRKLPADILMHLMLNMAGNSLNKEIYDHFPDKKQRMSASAYEQQREKLKPDAFKAMLSVLNNSFTDAKTMNGLRVYGIDGSDFCTPLNKDSKWYIPNHYIRKDGQEAKGTCLLHGNFLYDLLNKQYMDVNETRDEREGAVGLIDGISDTGHSLVIMDRGYSGFNMIEHCNRYGGYYVIRHPLTNTIKEISELPDESCDKYIEVKVSTNSQQWCDIYGYRKLGVRKNKKISKLYSDNTKATQWDFEVKCIVKFRVVKFKINDPDTGKQVWEVLVTNLPRDKFDLKTMKRIYWLRWNIETSFKELKYALGAINFHSKKDKFILQELYAHLIMFNATARVAAHIPVEYSEKGYTYAVDFKMVVYIFRKYFRPFSKDPPEDMYADMKQYRHMLKDGKHNIRLLKPKSAVYFTYRVA</sequence>
<gene>
    <name evidence="6" type="ordered locus">bpr_II361</name>
</gene>
<organism evidence="6 7">
    <name type="scientific">Butyrivibrio proteoclasticus (strain ATCC 51982 / DSM 14932 / B316)</name>
    <name type="common">Clostridium proteoclasticum</name>
    <dbReference type="NCBI Taxonomy" id="515622"/>
    <lineage>
        <taxon>Bacteria</taxon>
        <taxon>Bacillati</taxon>
        <taxon>Bacillota</taxon>
        <taxon>Clostridia</taxon>
        <taxon>Lachnospirales</taxon>
        <taxon>Lachnospiraceae</taxon>
        <taxon>Butyrivibrio</taxon>
    </lineage>
</organism>
<evidence type="ECO:0000313" key="6">
    <source>
        <dbReference type="EMBL" id="ADL36298.1"/>
    </source>
</evidence>
<evidence type="ECO:0000259" key="5">
    <source>
        <dbReference type="Pfam" id="PF01609"/>
    </source>
</evidence>
<dbReference type="NCBIfam" id="NF033592">
    <property type="entry name" value="transpos_IS4_1"/>
    <property type="match status" value="1"/>
</dbReference>
<dbReference type="AlphaFoldDB" id="E0S4G6"/>
<dbReference type="Proteomes" id="UP000001299">
    <property type="component" value="Plasmid pCY360"/>
</dbReference>
<dbReference type="SUPFAM" id="SSF53098">
    <property type="entry name" value="Ribonuclease H-like"/>
    <property type="match status" value="1"/>
</dbReference>
<dbReference type="GO" id="GO:0006313">
    <property type="term" value="P:DNA transposition"/>
    <property type="evidence" value="ECO:0007669"/>
    <property type="project" value="InterPro"/>
</dbReference>
<dbReference type="GO" id="GO:0003677">
    <property type="term" value="F:DNA binding"/>
    <property type="evidence" value="ECO:0007669"/>
    <property type="project" value="UniProtKB-KW"/>
</dbReference>
<accession>E0S4G6</accession>
<dbReference type="PANTHER" id="PTHR33258">
    <property type="entry name" value="TRANSPOSASE INSL FOR INSERTION SEQUENCE ELEMENT IS186A-RELATED"/>
    <property type="match status" value="1"/>
</dbReference>
<keyword evidence="7" id="KW-1185">Reference proteome</keyword>
<dbReference type="GO" id="GO:0004803">
    <property type="term" value="F:transposase activity"/>
    <property type="evidence" value="ECO:0007669"/>
    <property type="project" value="InterPro"/>
</dbReference>
<dbReference type="InterPro" id="IPR012337">
    <property type="entry name" value="RNaseH-like_sf"/>
</dbReference>
<dbReference type="Gene3D" id="3.90.350.10">
    <property type="entry name" value="Transposase Inhibitor Protein From Tn5, Chain A, domain 1"/>
    <property type="match status" value="1"/>
</dbReference>
<geneLocation type="plasmid" evidence="6 7">
    <name>pCY360</name>
</geneLocation>
<protein>
    <submittedName>
        <fullName evidence="6">Transposase IS4 family</fullName>
    </submittedName>
</protein>
<evidence type="ECO:0000256" key="4">
    <source>
        <dbReference type="ARBA" id="ARBA00023172"/>
    </source>
</evidence>
<keyword evidence="2" id="KW-0815">Transposition</keyword>
<keyword evidence="3" id="KW-0238">DNA-binding</keyword>
<dbReference type="Pfam" id="PF01609">
    <property type="entry name" value="DDE_Tnp_1"/>
    <property type="match status" value="1"/>
</dbReference>
<dbReference type="InterPro" id="IPR047952">
    <property type="entry name" value="Transpos_IS4"/>
</dbReference>
<dbReference type="PANTHER" id="PTHR33258:SF1">
    <property type="entry name" value="TRANSPOSASE INSL FOR INSERTION SEQUENCE ELEMENT IS186A-RELATED"/>
    <property type="match status" value="1"/>
</dbReference>
<evidence type="ECO:0000256" key="3">
    <source>
        <dbReference type="ARBA" id="ARBA00023125"/>
    </source>
</evidence>
<dbReference type="InterPro" id="IPR002559">
    <property type="entry name" value="Transposase_11"/>
</dbReference>
<keyword evidence="4" id="KW-0233">DNA recombination</keyword>
<dbReference type="RefSeq" id="WP_013282947.1">
    <property type="nucleotide sequence ID" value="NC_014389.1"/>
</dbReference>
<feature type="domain" description="Transposase IS4-like" evidence="5">
    <location>
        <begin position="115"/>
        <end position="370"/>
    </location>
</feature>
<dbReference type="HOGENOM" id="CLU_049304_1_0_9"/>
<evidence type="ECO:0000256" key="2">
    <source>
        <dbReference type="ARBA" id="ARBA00022578"/>
    </source>
</evidence>
<proteinExistence type="inferred from homology"/>
<keyword evidence="6" id="KW-0614">Plasmid</keyword>
<name>E0S4G6_BUTPB</name>
<dbReference type="EMBL" id="CP001812">
    <property type="protein sequence ID" value="ADL36298.1"/>
    <property type="molecule type" value="Genomic_DNA"/>
</dbReference>
<evidence type="ECO:0000256" key="1">
    <source>
        <dbReference type="ARBA" id="ARBA00010075"/>
    </source>
</evidence>
<reference evidence="6 7" key="1">
    <citation type="journal article" date="2010" name="PLoS ONE">
        <title>The glycobiome of the rumen bacterium Butyrivibrio proteoclasticus B316(T) highlights adaptation to a polysaccharide-rich environment.</title>
        <authorList>
            <person name="Kelly W.J."/>
            <person name="Leahy S.C."/>
            <person name="Altermann E."/>
            <person name="Yeoman C.J."/>
            <person name="Dunne J.C."/>
            <person name="Kong Z."/>
            <person name="Pacheco D.M."/>
            <person name="Li D."/>
            <person name="Noel S.J."/>
            <person name="Moon C.D."/>
            <person name="Cookson A.L."/>
            <person name="Attwood G.T."/>
        </authorList>
    </citation>
    <scope>NUCLEOTIDE SEQUENCE [LARGE SCALE GENOMIC DNA]</scope>
    <source>
        <strain evidence="7">ATCC 51982 / DSM 14932 / B316</strain>
        <plasmid evidence="7">Plasmid pCY360</plasmid>
    </source>
</reference>